<dbReference type="InterPro" id="IPR018289">
    <property type="entry name" value="MULE_transposase_dom"/>
</dbReference>
<evidence type="ECO:0000259" key="1">
    <source>
        <dbReference type="Pfam" id="PF10551"/>
    </source>
</evidence>
<protein>
    <recommendedName>
        <fullName evidence="1">MULE transposase domain-containing protein</fullName>
    </recommendedName>
</protein>
<dbReference type="PANTHER" id="PTHR31669:SF251">
    <property type="entry name" value="PROTEIN FAR1-RELATED SEQUENCE"/>
    <property type="match status" value="1"/>
</dbReference>
<evidence type="ECO:0000313" key="3">
    <source>
        <dbReference type="Proteomes" id="UP000684084"/>
    </source>
</evidence>
<evidence type="ECO:0000313" key="2">
    <source>
        <dbReference type="EMBL" id="CAB5383719.1"/>
    </source>
</evidence>
<reference evidence="2" key="1">
    <citation type="submission" date="2020-05" db="EMBL/GenBank/DDBJ databases">
        <authorList>
            <person name="Rincon C."/>
            <person name="Sanders R I."/>
            <person name="Robbins C."/>
            <person name="Chaturvedi A."/>
        </authorList>
    </citation>
    <scope>NUCLEOTIDE SEQUENCE</scope>
    <source>
        <strain evidence="2">CHB12</strain>
    </source>
</reference>
<organism evidence="2 3">
    <name type="scientific">Rhizophagus irregularis</name>
    <dbReference type="NCBI Taxonomy" id="588596"/>
    <lineage>
        <taxon>Eukaryota</taxon>
        <taxon>Fungi</taxon>
        <taxon>Fungi incertae sedis</taxon>
        <taxon>Mucoromycota</taxon>
        <taxon>Glomeromycotina</taxon>
        <taxon>Glomeromycetes</taxon>
        <taxon>Glomerales</taxon>
        <taxon>Glomeraceae</taxon>
        <taxon>Rhizophagus</taxon>
    </lineage>
</organism>
<name>A0A916EHR9_9GLOM</name>
<dbReference type="AlphaFoldDB" id="A0A916EHR9"/>
<dbReference type="GO" id="GO:0006355">
    <property type="term" value="P:regulation of DNA-templated transcription"/>
    <property type="evidence" value="ECO:0007669"/>
    <property type="project" value="InterPro"/>
</dbReference>
<dbReference type="InterPro" id="IPR031052">
    <property type="entry name" value="FHY3/FAR1"/>
</dbReference>
<proteinExistence type="predicted"/>
<dbReference type="PANTHER" id="PTHR31669">
    <property type="entry name" value="PROTEIN FAR1-RELATED SEQUENCE 10-RELATED"/>
    <property type="match status" value="1"/>
</dbReference>
<dbReference type="OrthoDB" id="2327721at2759"/>
<accession>A0A916EHR9</accession>
<feature type="domain" description="MULE transposase" evidence="1">
    <location>
        <begin position="81"/>
        <end position="136"/>
    </location>
</feature>
<comment type="caution">
    <text evidence="2">The sequence shown here is derived from an EMBL/GenBank/DDBJ whole genome shotgun (WGS) entry which is preliminary data.</text>
</comment>
<dbReference type="Pfam" id="PF10551">
    <property type="entry name" value="MULE"/>
    <property type="match status" value="1"/>
</dbReference>
<dbReference type="Proteomes" id="UP000684084">
    <property type="component" value="Unassembled WGS sequence"/>
</dbReference>
<dbReference type="EMBL" id="CAGKOT010000049">
    <property type="protein sequence ID" value="CAB5383719.1"/>
    <property type="molecule type" value="Genomic_DNA"/>
</dbReference>
<sequence>MYNNVKLLATCGVHASAIIEVLQKNQSKMLIMCIIWLMRQQQEDPTFYVDAHFEGQDNHFVRFCWMRPSQLLQLWDQFHDVVLLDTTAKMKRYSMILCVIILIDNYNRSHLAATALLSDETKDTFSWLFSSLCVQQHTIERLPAKESHFICHNEAIGKLPHFLNFKHHEMNQSMHYRCYSANLKEELERKFAIETPNGIFSEDMFDTNRLIVSSEYFTKEHHEEMTQKQQWGKGFGIMKKVLNLAITTGRVEELYEIHEKFSKELESEMAQTVQGNDVTEFAHTISNPLSIRTKGRKPKNVNGVDKVNLELNEGTEGEGESSESN</sequence>
<gene>
    <name evidence="2" type="ORF">CHRIB12_LOCUS18533</name>
</gene>